<dbReference type="Proteomes" id="UP000380867">
    <property type="component" value="Unassembled WGS sequence"/>
</dbReference>
<dbReference type="EMBL" id="SDPQ02000001">
    <property type="protein sequence ID" value="KAA1399653.1"/>
    <property type="molecule type" value="Genomic_DNA"/>
</dbReference>
<proteinExistence type="predicted"/>
<dbReference type="AlphaFoldDB" id="A0A5M4FIR9"/>
<protein>
    <submittedName>
        <fullName evidence="1">Uncharacterized protein</fullName>
    </submittedName>
</protein>
<organism evidence="1 2">
    <name type="scientific">Aeromicrobium ginsengisoli</name>
    <dbReference type="NCBI Taxonomy" id="363867"/>
    <lineage>
        <taxon>Bacteria</taxon>
        <taxon>Bacillati</taxon>
        <taxon>Actinomycetota</taxon>
        <taxon>Actinomycetes</taxon>
        <taxon>Propionibacteriales</taxon>
        <taxon>Nocardioidaceae</taxon>
        <taxon>Aeromicrobium</taxon>
    </lineage>
</organism>
<keyword evidence="2" id="KW-1185">Reference proteome</keyword>
<evidence type="ECO:0000313" key="2">
    <source>
        <dbReference type="Proteomes" id="UP000380867"/>
    </source>
</evidence>
<reference evidence="1" key="1">
    <citation type="submission" date="2019-09" db="EMBL/GenBank/DDBJ databases">
        <authorList>
            <person name="Li J."/>
        </authorList>
    </citation>
    <scope>NUCLEOTIDE SEQUENCE [LARGE SCALE GENOMIC DNA]</scope>
    <source>
        <strain evidence="1">JCM 14732</strain>
    </source>
</reference>
<comment type="caution">
    <text evidence="1">The sequence shown here is derived from an EMBL/GenBank/DDBJ whole genome shotgun (WGS) entry which is preliminary data.</text>
</comment>
<sequence length="271" mass="28967">MAVVARLREAIGHLRIDRATLAAWRAALGREWAQVGRAGVSMLLSATVAAGVGGCGAGSDGHVPEPTTSATVAAAQVQPYAANSIPKPDIPQTVADYFGSEANARAAYRKATKAYMAAQMDSEMLSLDRADATPNSFKIRTALSATAKSKFDKRITKAADGDQQAYQDVSALTLFDALDANAASGTEFRRGVPSTTVQRRIEALRIADGSGGRPKVTFIYRGALRITEHDQRLLSPYAVKTTLWLTKGGEIDAWASDWKAVDPGEQTPDRW</sequence>
<accession>A0A5M4FIR9</accession>
<evidence type="ECO:0000313" key="1">
    <source>
        <dbReference type="EMBL" id="KAA1399653.1"/>
    </source>
</evidence>
<name>A0A5M4FIR9_9ACTN</name>
<dbReference type="RefSeq" id="WP_149687788.1">
    <property type="nucleotide sequence ID" value="NZ_SDPQ02000001.1"/>
</dbReference>
<gene>
    <name evidence="1" type="ORF">ESP70_002510</name>
</gene>